<feature type="domain" description="N-acetyltransferase" evidence="3">
    <location>
        <begin position="3"/>
        <end position="156"/>
    </location>
</feature>
<evidence type="ECO:0000313" key="4">
    <source>
        <dbReference type="EMBL" id="BDE07248.1"/>
    </source>
</evidence>
<dbReference type="RefSeq" id="WP_317994856.1">
    <property type="nucleotide sequence ID" value="NZ_AP025523.1"/>
</dbReference>
<dbReference type="EMBL" id="AP025523">
    <property type="protein sequence ID" value="BDE07248.1"/>
    <property type="molecule type" value="Genomic_DNA"/>
</dbReference>
<protein>
    <recommendedName>
        <fullName evidence="3">N-acetyltransferase domain-containing protein</fullName>
    </recommendedName>
</protein>
<dbReference type="KEGG" id="vab:WPS_25240"/>
<dbReference type="SUPFAM" id="SSF55729">
    <property type="entry name" value="Acyl-CoA N-acyltransferases (Nat)"/>
    <property type="match status" value="1"/>
</dbReference>
<dbReference type="CDD" id="cd04301">
    <property type="entry name" value="NAT_SF"/>
    <property type="match status" value="1"/>
</dbReference>
<reference evidence="4 5" key="1">
    <citation type="journal article" date="2022" name="ISME Commun">
        <title>Vulcanimicrobium alpinus gen. nov. sp. nov., the first cultivated representative of the candidate phylum 'Eremiobacterota', is a metabolically versatile aerobic anoxygenic phototroph.</title>
        <authorList>
            <person name="Yabe S."/>
            <person name="Muto K."/>
            <person name="Abe K."/>
            <person name="Yokota A."/>
            <person name="Staudigel H."/>
            <person name="Tebo B.M."/>
        </authorList>
    </citation>
    <scope>NUCLEOTIDE SEQUENCE [LARGE SCALE GENOMIC DNA]</scope>
    <source>
        <strain evidence="4 5">WC8-2</strain>
    </source>
</reference>
<dbReference type="Pfam" id="PF00583">
    <property type="entry name" value="Acetyltransf_1"/>
    <property type="match status" value="1"/>
</dbReference>
<gene>
    <name evidence="4" type="ORF">WPS_25240</name>
</gene>
<keyword evidence="1" id="KW-0808">Transferase</keyword>
<proteinExistence type="predicted"/>
<accession>A0AAN1XXL0</accession>
<dbReference type="Proteomes" id="UP001317532">
    <property type="component" value="Chromosome"/>
</dbReference>
<dbReference type="Gene3D" id="3.40.630.30">
    <property type="match status" value="1"/>
</dbReference>
<dbReference type="InterPro" id="IPR000182">
    <property type="entry name" value="GNAT_dom"/>
</dbReference>
<evidence type="ECO:0000313" key="5">
    <source>
        <dbReference type="Proteomes" id="UP001317532"/>
    </source>
</evidence>
<dbReference type="InterPro" id="IPR050832">
    <property type="entry name" value="Bact_Acetyltransf"/>
</dbReference>
<evidence type="ECO:0000256" key="2">
    <source>
        <dbReference type="ARBA" id="ARBA00023315"/>
    </source>
</evidence>
<name>A0AAN1XXL0_UNVUL</name>
<dbReference type="GO" id="GO:0016747">
    <property type="term" value="F:acyltransferase activity, transferring groups other than amino-acyl groups"/>
    <property type="evidence" value="ECO:0007669"/>
    <property type="project" value="InterPro"/>
</dbReference>
<evidence type="ECO:0000256" key="1">
    <source>
        <dbReference type="ARBA" id="ARBA00022679"/>
    </source>
</evidence>
<sequence length="156" mass="17251">MNLALRRATVDDAGLLARHRAAVWSEVGGYTVEELAGVIPRWETFLRERLADETYVAFVADDDGAPVASAGVLILPTMPRPELDSAESARVQSVFVAPHARRRALARTLMDRLVAYARERGLISLTLHPSDEARPLYTSMGFTAADEMQLRLFTEP</sequence>
<dbReference type="AlphaFoldDB" id="A0AAN1XXL0"/>
<dbReference type="PROSITE" id="PS51186">
    <property type="entry name" value="GNAT"/>
    <property type="match status" value="1"/>
</dbReference>
<dbReference type="InterPro" id="IPR016181">
    <property type="entry name" value="Acyl_CoA_acyltransferase"/>
</dbReference>
<organism evidence="4 5">
    <name type="scientific">Vulcanimicrobium alpinum</name>
    <dbReference type="NCBI Taxonomy" id="3016050"/>
    <lineage>
        <taxon>Bacteria</taxon>
        <taxon>Bacillati</taxon>
        <taxon>Vulcanimicrobiota</taxon>
        <taxon>Vulcanimicrobiia</taxon>
        <taxon>Vulcanimicrobiales</taxon>
        <taxon>Vulcanimicrobiaceae</taxon>
        <taxon>Vulcanimicrobium</taxon>
    </lineage>
</organism>
<dbReference type="PANTHER" id="PTHR43877">
    <property type="entry name" value="AMINOALKYLPHOSPHONATE N-ACETYLTRANSFERASE-RELATED-RELATED"/>
    <property type="match status" value="1"/>
</dbReference>
<keyword evidence="5" id="KW-1185">Reference proteome</keyword>
<keyword evidence="2" id="KW-0012">Acyltransferase</keyword>
<evidence type="ECO:0000259" key="3">
    <source>
        <dbReference type="PROSITE" id="PS51186"/>
    </source>
</evidence>